<feature type="binding site" evidence="4">
    <location>
        <position position="212"/>
    </location>
    <ligand>
        <name>substrate</name>
    </ligand>
</feature>
<comment type="function">
    <text evidence="4">Catalyzes the deamination of 5-methylthioadenosine and S-adenosyl-L-homocysteine into 5-methylthioinosine and S-inosyl-L-homocysteine, respectively. Is also able to deaminate adenosine.</text>
</comment>
<dbReference type="Gene3D" id="3.20.20.140">
    <property type="entry name" value="Metal-dependent hydrolases"/>
    <property type="match status" value="1"/>
</dbReference>
<dbReference type="EMBL" id="LFVU01000028">
    <property type="protein sequence ID" value="KMT21130.1"/>
    <property type="molecule type" value="Genomic_DNA"/>
</dbReference>
<dbReference type="InterPro" id="IPR032466">
    <property type="entry name" value="Metal_Hydrolase"/>
</dbReference>
<dbReference type="FunFam" id="3.20.20.140:FF:000014">
    <property type="entry name" value="5-methylthioadenosine/S-adenosylhomocysteine deaminase"/>
    <property type="match status" value="1"/>
</dbReference>
<proteinExistence type="inferred from homology"/>
<feature type="domain" description="Amidohydrolase-related" evidence="5">
    <location>
        <begin position="54"/>
        <end position="400"/>
    </location>
</feature>
<gene>
    <name evidence="4 6" type="primary">mtaD</name>
    <name evidence="6" type="ORF">CLCY_1c03640</name>
</gene>
<dbReference type="PANTHER" id="PTHR43794:SF11">
    <property type="entry name" value="AMIDOHYDROLASE-RELATED DOMAIN-CONTAINING PROTEIN"/>
    <property type="match status" value="1"/>
</dbReference>
<keyword evidence="1 4" id="KW-0479">Metal-binding</keyword>
<feature type="binding site" evidence="4">
    <location>
        <position position="63"/>
    </location>
    <ligand>
        <name>Zn(2+)</name>
        <dbReference type="ChEBI" id="CHEBI:29105"/>
    </ligand>
</feature>
<dbReference type="STRING" id="1121307.CLCY_1c03640"/>
<dbReference type="PANTHER" id="PTHR43794">
    <property type="entry name" value="AMINOHYDROLASE SSNA-RELATED"/>
    <property type="match status" value="1"/>
</dbReference>
<comment type="cofactor">
    <cofactor evidence="4">
        <name>Zn(2+)</name>
        <dbReference type="ChEBI" id="CHEBI:29105"/>
    </cofactor>
    <text evidence="4">Binds 1 zinc ion per subunit.</text>
</comment>
<dbReference type="InterPro" id="IPR023512">
    <property type="entry name" value="Deaminase_MtaD/DadD"/>
</dbReference>
<dbReference type="OrthoDB" id="9807210at2"/>
<dbReference type="AlphaFoldDB" id="A0A0J8D4N8"/>
<dbReference type="SUPFAM" id="SSF51338">
    <property type="entry name" value="Composite domain of metallo-dependent hydrolases"/>
    <property type="match status" value="1"/>
</dbReference>
<dbReference type="CDD" id="cd01298">
    <property type="entry name" value="ATZ_TRZ_like"/>
    <property type="match status" value="1"/>
</dbReference>
<feature type="binding site" evidence="4">
    <location>
        <position position="182"/>
    </location>
    <ligand>
        <name>substrate</name>
    </ligand>
</feature>
<dbReference type="GO" id="GO:0050270">
    <property type="term" value="F:S-adenosylhomocysteine deaminase activity"/>
    <property type="evidence" value="ECO:0007669"/>
    <property type="project" value="UniProtKB-UniRule"/>
</dbReference>
<keyword evidence="2 4" id="KW-0378">Hydrolase</keyword>
<dbReference type="RefSeq" id="WP_048571509.1">
    <property type="nucleotide sequence ID" value="NZ_LFVU01000028.1"/>
</dbReference>
<comment type="similarity">
    <text evidence="4">Belongs to the metallo-dependent hydrolases superfamily. MTA/SAH deaminase family.</text>
</comment>
<dbReference type="Proteomes" id="UP000036756">
    <property type="component" value="Unassembled WGS sequence"/>
</dbReference>
<keyword evidence="3 4" id="KW-0862">Zinc</keyword>
<sequence length="427" mass="47403">MKILIKNASIITMSKDREIFQNANIGIENTTIKFIGDIEEGFNPDKIIDSKDKVVMPGMNNSHTHIPMSLLRNYADDLPLFQWLSKKIWPIEDRFTSEHVYLGSMLSIAEMIKGGTTAFCDMYFGVEEIARAVDETGIRAAISRGMMGEDSTNDSTFSEVRSLYRNYYGAAEGRITVMAAPHAPYTCSDKYIHSIMNLADELNIPMHMHLSETREEVKECLEKYGKSPIEHMEELGLFRFKTLAAHCVHLSDKDIDIIAKNKVSVANNPGSNLKLGSGFAPVKKLLDKGINVALGTDGAASNNNQNMFEEMNLASILNKALCEDTTVVPAIKAIEMATINGAKAMGLDENTGSIEVGKKADLIIVDFNKPHLYPRLDIVSSIVYSAQASDVSHVIVNGKVLLENYELKTIDFERIIHSVDKVTKNLY</sequence>
<dbReference type="InterPro" id="IPR006680">
    <property type="entry name" value="Amidohydro-rel"/>
</dbReference>
<evidence type="ECO:0000256" key="4">
    <source>
        <dbReference type="HAMAP-Rule" id="MF_01281"/>
    </source>
</evidence>
<dbReference type="InterPro" id="IPR011059">
    <property type="entry name" value="Metal-dep_hydrolase_composite"/>
</dbReference>
<dbReference type="GO" id="GO:0090614">
    <property type="term" value="F:5'-methylthioadenosine deaminase activity"/>
    <property type="evidence" value="ECO:0007669"/>
    <property type="project" value="UniProtKB-UniRule"/>
</dbReference>
<evidence type="ECO:0000256" key="2">
    <source>
        <dbReference type="ARBA" id="ARBA00022801"/>
    </source>
</evidence>
<keyword evidence="7" id="KW-1185">Reference proteome</keyword>
<dbReference type="EC" id="3.5.4.28" evidence="4"/>
<comment type="catalytic activity">
    <reaction evidence="4">
        <text>S-adenosyl-L-homocysteine + H2O + H(+) = S-inosyl-L-homocysteine + NH4(+)</text>
        <dbReference type="Rhea" id="RHEA:20716"/>
        <dbReference type="ChEBI" id="CHEBI:15377"/>
        <dbReference type="ChEBI" id="CHEBI:15378"/>
        <dbReference type="ChEBI" id="CHEBI:28938"/>
        <dbReference type="ChEBI" id="CHEBI:57856"/>
        <dbReference type="ChEBI" id="CHEBI:57985"/>
        <dbReference type="EC" id="3.5.4.28"/>
    </reaction>
</comment>
<dbReference type="PATRIC" id="fig|1121307.3.peg.729"/>
<dbReference type="SUPFAM" id="SSF51556">
    <property type="entry name" value="Metallo-dependent hydrolases"/>
    <property type="match status" value="1"/>
</dbReference>
<reference evidence="6 7" key="1">
    <citation type="submission" date="2015-06" db="EMBL/GenBank/DDBJ databases">
        <title>Draft genome sequence of the purine-degrading Clostridium cylindrosporum HC-1 (DSM 605).</title>
        <authorList>
            <person name="Poehlein A."/>
            <person name="Schiel-Bengelsdorf B."/>
            <person name="Bengelsdorf F."/>
            <person name="Daniel R."/>
            <person name="Duerre P."/>
        </authorList>
    </citation>
    <scope>NUCLEOTIDE SEQUENCE [LARGE SCALE GENOMIC DNA]</scope>
    <source>
        <strain evidence="6 7">DSM 605</strain>
    </source>
</reference>
<organism evidence="6 7">
    <name type="scientific">Clostridium cylindrosporum DSM 605</name>
    <dbReference type="NCBI Taxonomy" id="1121307"/>
    <lineage>
        <taxon>Bacteria</taxon>
        <taxon>Bacillati</taxon>
        <taxon>Bacillota</taxon>
        <taxon>Clostridia</taxon>
        <taxon>Eubacteriales</taxon>
        <taxon>Clostridiaceae</taxon>
        <taxon>Clostridium</taxon>
    </lineage>
</organism>
<feature type="binding site" evidence="4">
    <location>
        <position position="209"/>
    </location>
    <ligand>
        <name>Zn(2+)</name>
        <dbReference type="ChEBI" id="CHEBI:29105"/>
    </ligand>
</feature>
<feature type="binding site" evidence="4">
    <location>
        <position position="92"/>
    </location>
    <ligand>
        <name>substrate</name>
    </ligand>
</feature>
<evidence type="ECO:0000256" key="1">
    <source>
        <dbReference type="ARBA" id="ARBA00022723"/>
    </source>
</evidence>
<dbReference type="Gene3D" id="2.30.40.10">
    <property type="entry name" value="Urease, subunit C, domain 1"/>
    <property type="match status" value="1"/>
</dbReference>
<evidence type="ECO:0000313" key="6">
    <source>
        <dbReference type="EMBL" id="KMT21130.1"/>
    </source>
</evidence>
<accession>A0A0J8D4N8</accession>
<protein>
    <recommendedName>
        <fullName evidence="4">5-methylthioadenosine/S-adenosylhomocysteine deaminase</fullName>
        <shortName evidence="4">MTA/SAH deaminase</shortName>
        <ecNumber evidence="4">3.5.4.28</ecNumber>
        <ecNumber evidence="4">3.5.4.31</ecNumber>
    </recommendedName>
</protein>
<comment type="catalytic activity">
    <reaction evidence="4">
        <text>S-methyl-5'-thioadenosine + H2O + H(+) = S-methyl-5'-thioinosine + NH4(+)</text>
        <dbReference type="Rhea" id="RHEA:25025"/>
        <dbReference type="ChEBI" id="CHEBI:15377"/>
        <dbReference type="ChEBI" id="CHEBI:15378"/>
        <dbReference type="ChEBI" id="CHEBI:17509"/>
        <dbReference type="ChEBI" id="CHEBI:28938"/>
        <dbReference type="ChEBI" id="CHEBI:48595"/>
        <dbReference type="EC" id="3.5.4.31"/>
    </reaction>
</comment>
<feature type="binding site" evidence="4">
    <location>
        <position position="297"/>
    </location>
    <ligand>
        <name>Zn(2+)</name>
        <dbReference type="ChEBI" id="CHEBI:29105"/>
    </ligand>
</feature>
<comment type="caution">
    <text evidence="4">Lacks conserved residue(s) required for the propagation of feature annotation.</text>
</comment>
<evidence type="ECO:0000259" key="5">
    <source>
        <dbReference type="Pfam" id="PF01979"/>
    </source>
</evidence>
<dbReference type="InterPro" id="IPR050287">
    <property type="entry name" value="MTA/SAH_deaminase"/>
</dbReference>
<dbReference type="GO" id="GO:0046872">
    <property type="term" value="F:metal ion binding"/>
    <property type="evidence" value="ECO:0007669"/>
    <property type="project" value="UniProtKB-KW"/>
</dbReference>
<evidence type="ECO:0000313" key="7">
    <source>
        <dbReference type="Proteomes" id="UP000036756"/>
    </source>
</evidence>
<dbReference type="Pfam" id="PF01979">
    <property type="entry name" value="Amidohydro_1"/>
    <property type="match status" value="1"/>
</dbReference>
<feature type="binding site" evidence="4">
    <location>
        <position position="65"/>
    </location>
    <ligand>
        <name>Zn(2+)</name>
        <dbReference type="ChEBI" id="CHEBI:29105"/>
    </ligand>
</feature>
<name>A0A0J8D4N8_CLOCY</name>
<evidence type="ECO:0000256" key="3">
    <source>
        <dbReference type="ARBA" id="ARBA00022833"/>
    </source>
</evidence>
<comment type="caution">
    <text evidence="6">The sequence shown here is derived from an EMBL/GenBank/DDBJ whole genome shotgun (WGS) entry which is preliminary data.</text>
</comment>
<dbReference type="HAMAP" id="MF_01281">
    <property type="entry name" value="MTA_SAH_deamin"/>
    <property type="match status" value="1"/>
</dbReference>
<feature type="binding site" evidence="4">
    <location>
        <position position="297"/>
    </location>
    <ligand>
        <name>substrate</name>
    </ligand>
</feature>
<dbReference type="EC" id="3.5.4.31" evidence="4"/>
<feature type="binding site" evidence="4">
    <location>
        <position position="144"/>
    </location>
    <ligand>
        <name>substrate</name>
    </ligand>
</feature>